<feature type="non-terminal residue" evidence="1">
    <location>
        <position position="90"/>
    </location>
</feature>
<reference evidence="2" key="1">
    <citation type="submission" date="2022-10" db="EMBL/GenBank/DDBJ databases">
        <title>Genome assembly of Pristionchus species.</title>
        <authorList>
            <person name="Yoshida K."/>
            <person name="Sommer R.J."/>
        </authorList>
    </citation>
    <scope>NUCLEOTIDE SEQUENCE [LARGE SCALE GENOMIC DNA]</scope>
    <source>
        <strain evidence="2">RS5460</strain>
    </source>
</reference>
<gene>
    <name evidence="1" type="ORF">PMAYCL1PPCAC_02368</name>
</gene>
<accession>A0AAN4Z584</accession>
<proteinExistence type="predicted"/>
<dbReference type="EMBL" id="BTRK01000001">
    <property type="protein sequence ID" value="GMR32173.1"/>
    <property type="molecule type" value="Genomic_DNA"/>
</dbReference>
<evidence type="ECO:0000313" key="1">
    <source>
        <dbReference type="EMBL" id="GMR32173.1"/>
    </source>
</evidence>
<keyword evidence="2" id="KW-1185">Reference proteome</keyword>
<dbReference type="Proteomes" id="UP001328107">
    <property type="component" value="Unassembled WGS sequence"/>
</dbReference>
<dbReference type="InterPro" id="IPR011009">
    <property type="entry name" value="Kinase-like_dom_sf"/>
</dbReference>
<sequence length="90" mass="10972">RAYAYPPSPNCRKCIPRKARARLEFRGTFRYASPSMHEEKEQGRKDDLWSWLYMMMDLYCGLPWLETDNKNQIELRKLHMRDEDLMTRMP</sequence>
<feature type="non-terminal residue" evidence="1">
    <location>
        <position position="1"/>
    </location>
</feature>
<dbReference type="InterPro" id="IPR050235">
    <property type="entry name" value="CK1_Ser-Thr_kinase"/>
</dbReference>
<dbReference type="Gene3D" id="1.10.510.10">
    <property type="entry name" value="Transferase(Phosphotransferase) domain 1"/>
    <property type="match status" value="1"/>
</dbReference>
<comment type="caution">
    <text evidence="1">The sequence shown here is derived from an EMBL/GenBank/DDBJ whole genome shotgun (WGS) entry which is preliminary data.</text>
</comment>
<dbReference type="AlphaFoldDB" id="A0AAN4Z584"/>
<protein>
    <submittedName>
        <fullName evidence="1">Uncharacterized protein</fullName>
    </submittedName>
</protein>
<organism evidence="1 2">
    <name type="scientific">Pristionchus mayeri</name>
    <dbReference type="NCBI Taxonomy" id="1317129"/>
    <lineage>
        <taxon>Eukaryota</taxon>
        <taxon>Metazoa</taxon>
        <taxon>Ecdysozoa</taxon>
        <taxon>Nematoda</taxon>
        <taxon>Chromadorea</taxon>
        <taxon>Rhabditida</taxon>
        <taxon>Rhabditina</taxon>
        <taxon>Diplogasteromorpha</taxon>
        <taxon>Diplogasteroidea</taxon>
        <taxon>Neodiplogasteridae</taxon>
        <taxon>Pristionchus</taxon>
    </lineage>
</organism>
<dbReference type="PANTHER" id="PTHR11909">
    <property type="entry name" value="CASEIN KINASE-RELATED"/>
    <property type="match status" value="1"/>
</dbReference>
<name>A0AAN4Z584_9BILA</name>
<evidence type="ECO:0000313" key="2">
    <source>
        <dbReference type="Proteomes" id="UP001328107"/>
    </source>
</evidence>
<dbReference type="SUPFAM" id="SSF56112">
    <property type="entry name" value="Protein kinase-like (PK-like)"/>
    <property type="match status" value="1"/>
</dbReference>